<evidence type="ECO:0000313" key="6">
    <source>
        <dbReference type="EMBL" id="EKO41218.1"/>
    </source>
</evidence>
<keyword evidence="3" id="KW-0238">DNA-binding</keyword>
<dbReference type="InterPro" id="IPR010998">
    <property type="entry name" value="Integrase_recombinase_N"/>
</dbReference>
<sequence>MPRQQRQATKYPGVFFIEGTAKDGRTERIYYIRYRQGVKMTEEKAGRQFEHDMTPARAARIRTERIEGKTPSNTARREAVQAAKDAEANKWTVSRLWEAYKAQKTVFKSLRQDQYRFDKHLSPCFGKKEPHEIAPLDVDRLRIGLTKAGSKPQTVKNILALFKRIIRFGERKGLCPGLGFQIELPKVDNFKTEFLTTEELQRLFAALDAETNIQGANILRMCLFTGMRFGEICKLTWADLDFERGFIHCRDPKEKRSKALPMNDLARELLMGHPRTAGSPYVFPGAGGKMRTTNRDTARRIRDRAGLPKEFRYHHGLRHTMASYMANSGQVDSYVGHKALGHADQKMWARYAHLQDQTLRDAVQVPADIFKDILKGKSGPDPKVVNIAKAKR</sequence>
<evidence type="ECO:0000256" key="2">
    <source>
        <dbReference type="ARBA" id="ARBA00022908"/>
    </source>
</evidence>
<dbReference type="Proteomes" id="UP000006272">
    <property type="component" value="Unassembled WGS sequence"/>
</dbReference>
<name>K6HFG8_9BACT</name>
<dbReference type="PATRIC" id="fig|1206767.3.peg.22"/>
<feature type="domain" description="Tyr recombinase" evidence="5">
    <location>
        <begin position="190"/>
        <end position="364"/>
    </location>
</feature>
<dbReference type="Gene3D" id="1.10.443.10">
    <property type="entry name" value="Intergrase catalytic core"/>
    <property type="match status" value="1"/>
</dbReference>
<dbReference type="InterPro" id="IPR013762">
    <property type="entry name" value="Integrase-like_cat_sf"/>
</dbReference>
<reference evidence="6 7" key="1">
    <citation type="submission" date="2012-07" db="EMBL/GenBank/DDBJ databases">
        <title>Draft genome sequence of Desulfovibrio magneticus str. Maddingley MBC34 obtained from a metagenomic sequence of a methanogenic enrichment isolated from coal-seam formation water in Victoria, Australia.</title>
        <authorList>
            <person name="Greenfield P."/>
            <person name="Hendry P."/>
            <person name="Li D."/>
            <person name="Rosewarne C.P."/>
            <person name="Tran-Dinh N."/>
            <person name="Elbourne L.D.H."/>
            <person name="Paulsen I.T."/>
            <person name="Midgley D.J."/>
        </authorList>
    </citation>
    <scope>NUCLEOTIDE SEQUENCE [LARGE SCALE GENOMIC DNA]</scope>
    <source>
        <strain evidence="7">Maddingley MBC34</strain>
    </source>
</reference>
<evidence type="ECO:0000256" key="1">
    <source>
        <dbReference type="ARBA" id="ARBA00008857"/>
    </source>
</evidence>
<organism evidence="6 7">
    <name type="scientific">Solidesulfovibrio magneticus str. Maddingley MBC34</name>
    <dbReference type="NCBI Taxonomy" id="1206767"/>
    <lineage>
        <taxon>Bacteria</taxon>
        <taxon>Pseudomonadati</taxon>
        <taxon>Thermodesulfobacteriota</taxon>
        <taxon>Desulfovibrionia</taxon>
        <taxon>Desulfovibrionales</taxon>
        <taxon>Desulfovibrionaceae</taxon>
        <taxon>Solidesulfovibrio</taxon>
    </lineage>
</organism>
<proteinExistence type="inferred from homology"/>
<dbReference type="PANTHER" id="PTHR30629">
    <property type="entry name" value="PROPHAGE INTEGRASE"/>
    <property type="match status" value="1"/>
</dbReference>
<dbReference type="CDD" id="cd00796">
    <property type="entry name" value="INT_Rci_Hp1_C"/>
    <property type="match status" value="1"/>
</dbReference>
<protein>
    <submittedName>
        <fullName evidence="6">Site-specific recombinase XerD</fullName>
    </submittedName>
</protein>
<keyword evidence="2" id="KW-0229">DNA integration</keyword>
<dbReference type="InterPro" id="IPR050808">
    <property type="entry name" value="Phage_Integrase"/>
</dbReference>
<dbReference type="GO" id="GO:0015074">
    <property type="term" value="P:DNA integration"/>
    <property type="evidence" value="ECO:0007669"/>
    <property type="project" value="UniProtKB-KW"/>
</dbReference>
<dbReference type="InterPro" id="IPR011010">
    <property type="entry name" value="DNA_brk_join_enz"/>
</dbReference>
<evidence type="ECO:0000256" key="3">
    <source>
        <dbReference type="ARBA" id="ARBA00023125"/>
    </source>
</evidence>
<dbReference type="GO" id="GO:0006310">
    <property type="term" value="P:DNA recombination"/>
    <property type="evidence" value="ECO:0007669"/>
    <property type="project" value="UniProtKB-KW"/>
</dbReference>
<dbReference type="SUPFAM" id="SSF56349">
    <property type="entry name" value="DNA breaking-rejoining enzymes"/>
    <property type="match status" value="1"/>
</dbReference>
<keyword evidence="4" id="KW-0233">DNA recombination</keyword>
<evidence type="ECO:0000259" key="5">
    <source>
        <dbReference type="PROSITE" id="PS51898"/>
    </source>
</evidence>
<dbReference type="EMBL" id="ALAO01000014">
    <property type="protein sequence ID" value="EKO41218.1"/>
    <property type="molecule type" value="Genomic_DNA"/>
</dbReference>
<dbReference type="Pfam" id="PF00589">
    <property type="entry name" value="Phage_integrase"/>
    <property type="match status" value="1"/>
</dbReference>
<accession>K6HFG8</accession>
<comment type="similarity">
    <text evidence="1">Belongs to the 'phage' integrase family.</text>
</comment>
<dbReference type="PANTHER" id="PTHR30629:SF2">
    <property type="entry name" value="PROPHAGE INTEGRASE INTS-RELATED"/>
    <property type="match status" value="1"/>
</dbReference>
<comment type="caution">
    <text evidence="6">The sequence shown here is derived from an EMBL/GenBank/DDBJ whole genome shotgun (WGS) entry which is preliminary data.</text>
</comment>
<dbReference type="PROSITE" id="PS51898">
    <property type="entry name" value="TYR_RECOMBINASE"/>
    <property type="match status" value="1"/>
</dbReference>
<dbReference type="GO" id="GO:0003677">
    <property type="term" value="F:DNA binding"/>
    <property type="evidence" value="ECO:0007669"/>
    <property type="project" value="UniProtKB-KW"/>
</dbReference>
<gene>
    <name evidence="6" type="ORF">B193_0032</name>
</gene>
<dbReference type="InterPro" id="IPR002104">
    <property type="entry name" value="Integrase_catalytic"/>
</dbReference>
<dbReference type="Gene3D" id="1.10.150.130">
    <property type="match status" value="1"/>
</dbReference>
<evidence type="ECO:0000256" key="4">
    <source>
        <dbReference type="ARBA" id="ARBA00023172"/>
    </source>
</evidence>
<dbReference type="AlphaFoldDB" id="K6HFG8"/>
<evidence type="ECO:0000313" key="7">
    <source>
        <dbReference type="Proteomes" id="UP000006272"/>
    </source>
</evidence>